<organism evidence="1 2">
    <name type="scientific">Chryseobacterium piscicola</name>
    <dbReference type="NCBI Taxonomy" id="551459"/>
    <lineage>
        <taxon>Bacteria</taxon>
        <taxon>Pseudomonadati</taxon>
        <taxon>Bacteroidota</taxon>
        <taxon>Flavobacteriia</taxon>
        <taxon>Flavobacteriales</taxon>
        <taxon>Weeksellaceae</taxon>
        <taxon>Chryseobacterium group</taxon>
        <taxon>Chryseobacterium</taxon>
    </lineage>
</organism>
<evidence type="ECO:0000313" key="1">
    <source>
        <dbReference type="EMBL" id="PQA90105.1"/>
    </source>
</evidence>
<evidence type="ECO:0000313" key="2">
    <source>
        <dbReference type="Proteomes" id="UP000238314"/>
    </source>
</evidence>
<keyword evidence="2" id="KW-1185">Reference proteome</keyword>
<name>A0A2S7KBF9_9FLAO</name>
<accession>A0A2S7KBF9</accession>
<protein>
    <submittedName>
        <fullName evidence="1">Uncharacterized protein</fullName>
    </submittedName>
</protein>
<sequence>MGILTIVLNILFIFKNDIKLINKSKYQKKLNEQIKTFKKFKLLTSPYFTKIHIISDFFLFNLNFAE</sequence>
<dbReference type="AlphaFoldDB" id="A0A2S7KBF9"/>
<gene>
    <name evidence="1" type="ORF">B0A70_15150</name>
</gene>
<proteinExistence type="predicted"/>
<reference evidence="1 2" key="1">
    <citation type="submission" date="2016-11" db="EMBL/GenBank/DDBJ databases">
        <title>Whole genomes of Flavobacteriaceae.</title>
        <authorList>
            <person name="Stine C."/>
            <person name="Li C."/>
            <person name="Tadesse D."/>
        </authorList>
    </citation>
    <scope>NUCLEOTIDE SEQUENCE [LARGE SCALE GENOMIC DNA]</scope>
    <source>
        <strain evidence="1 2">DSM 21068</strain>
    </source>
</reference>
<dbReference type="EMBL" id="MUGO01000027">
    <property type="protein sequence ID" value="PQA90105.1"/>
    <property type="molecule type" value="Genomic_DNA"/>
</dbReference>
<dbReference type="Proteomes" id="UP000238314">
    <property type="component" value="Unassembled WGS sequence"/>
</dbReference>
<comment type="caution">
    <text evidence="1">The sequence shown here is derived from an EMBL/GenBank/DDBJ whole genome shotgun (WGS) entry which is preliminary data.</text>
</comment>